<evidence type="ECO:0000313" key="2">
    <source>
        <dbReference type="EMBL" id="MEO3713513.1"/>
    </source>
</evidence>
<proteinExistence type="predicted"/>
<accession>A0ABV0GEL5</accession>
<dbReference type="EMBL" id="JBDPZC010000005">
    <property type="protein sequence ID" value="MEO3713513.1"/>
    <property type="molecule type" value="Genomic_DNA"/>
</dbReference>
<reference evidence="2 3" key="1">
    <citation type="submission" date="2024-05" db="EMBL/GenBank/DDBJ databases">
        <title>Roseateles sp. 2.12 16S ribosomal RNA gene Genome sequencing and assembly.</title>
        <authorList>
            <person name="Woo H."/>
        </authorList>
    </citation>
    <scope>NUCLEOTIDE SEQUENCE [LARGE SCALE GENOMIC DNA]</scope>
    <source>
        <strain evidence="2 3">2.12</strain>
    </source>
</reference>
<organism evidence="2 3">
    <name type="scientific">Roseateles flavus</name>
    <dbReference type="NCBI Taxonomy" id="3149041"/>
    <lineage>
        <taxon>Bacteria</taxon>
        <taxon>Pseudomonadati</taxon>
        <taxon>Pseudomonadota</taxon>
        <taxon>Betaproteobacteria</taxon>
        <taxon>Burkholderiales</taxon>
        <taxon>Sphaerotilaceae</taxon>
        <taxon>Roseateles</taxon>
    </lineage>
</organism>
<gene>
    <name evidence="2" type="ORF">ABDJ40_12125</name>
</gene>
<protein>
    <submittedName>
        <fullName evidence="2">Uncharacterized protein</fullName>
    </submittedName>
</protein>
<dbReference type="Proteomes" id="UP001462640">
    <property type="component" value="Unassembled WGS sequence"/>
</dbReference>
<evidence type="ECO:0000256" key="1">
    <source>
        <dbReference type="SAM" id="MobiDB-lite"/>
    </source>
</evidence>
<dbReference type="RefSeq" id="WP_347610019.1">
    <property type="nucleotide sequence ID" value="NZ_JBDPZC010000005.1"/>
</dbReference>
<name>A0ABV0GEL5_9BURK</name>
<comment type="caution">
    <text evidence="2">The sequence shown here is derived from an EMBL/GenBank/DDBJ whole genome shotgun (WGS) entry which is preliminary data.</text>
</comment>
<sequence>MVIKQLQHWFVARANAARWKPIADWAESLGGQLRVVNEGQGFILDMPPGRAGGAVRIEWGPSQRAYIPGHELRIRYEARLHGDLQMMVIEQQLMEQLEGAVFEAYTDTLRTRVDTDTPEEMRWLVMFPKLTQISSKIVRAQFGVLGIARELLHVWIEGRFSEALARVSQDLVTPGRPFVLMSMRGNLYLRMAMEEPRLNDVQSLFKLCEIAVEAAERVSQALGDSSPWPSVPSSTTMHGTLPEPDSSQ</sequence>
<feature type="compositionally biased region" description="Low complexity" evidence="1">
    <location>
        <begin position="225"/>
        <end position="234"/>
    </location>
</feature>
<evidence type="ECO:0000313" key="3">
    <source>
        <dbReference type="Proteomes" id="UP001462640"/>
    </source>
</evidence>
<keyword evidence="3" id="KW-1185">Reference proteome</keyword>
<feature type="region of interest" description="Disordered" evidence="1">
    <location>
        <begin position="222"/>
        <end position="248"/>
    </location>
</feature>